<protein>
    <recommendedName>
        <fullName evidence="1">DUF427 domain-containing protein</fullName>
    </recommendedName>
</protein>
<comment type="caution">
    <text evidence="2">The sequence shown here is derived from an EMBL/GenBank/DDBJ whole genome shotgun (WGS) entry which is preliminary data.</text>
</comment>
<evidence type="ECO:0000313" key="3">
    <source>
        <dbReference type="Proteomes" id="UP001161757"/>
    </source>
</evidence>
<dbReference type="InterPro" id="IPR038694">
    <property type="entry name" value="DUF427_sf"/>
</dbReference>
<dbReference type="EMBL" id="JAJGCB010000014">
    <property type="protein sequence ID" value="KAJ8989415.1"/>
    <property type="molecule type" value="Genomic_DNA"/>
</dbReference>
<dbReference type="InterPro" id="IPR007361">
    <property type="entry name" value="DUF427"/>
</dbReference>
<dbReference type="Pfam" id="PF04248">
    <property type="entry name" value="NTP_transf_9"/>
    <property type="match status" value="1"/>
</dbReference>
<dbReference type="PANTHER" id="PTHR34310">
    <property type="entry name" value="DUF427 DOMAIN PROTEIN (AFU_ORTHOLOGUE AFUA_3G02220)"/>
    <property type="match status" value="1"/>
</dbReference>
<reference evidence="2" key="1">
    <citation type="submission" date="2023-01" db="EMBL/GenBank/DDBJ databases">
        <title>Exophiala dermititidis isolated from Cystic Fibrosis Patient.</title>
        <authorList>
            <person name="Kurbessoian T."/>
            <person name="Crocker A."/>
            <person name="Murante D."/>
            <person name="Hogan D.A."/>
            <person name="Stajich J.E."/>
        </authorList>
    </citation>
    <scope>NUCLEOTIDE SEQUENCE</scope>
    <source>
        <strain evidence="2">Ex8</strain>
    </source>
</reference>
<proteinExistence type="predicted"/>
<evidence type="ECO:0000259" key="1">
    <source>
        <dbReference type="Pfam" id="PF04248"/>
    </source>
</evidence>
<name>A0AAN6ISW2_EXODE</name>
<accession>A0AAN6ISW2</accession>
<sequence>MSDLADLGSKLFNPKIEFRPRILDTAKRVRGVLDGQFIFDTTSAKLVWEIPYYPQYWIPKTDFLDAATFTEDKPISGIQSSTSKLSVKRGGGNSNSTSKSVHTLLVPDSFNSELAGYVKIDFKALDAWYEEQSLVLYHPKDPFHRVDILPSGRHVRVELDGVVLADTTDQGGVMSLWETNFPARWYLPQTAVRWEYLTPSATKTGCPYKGEASYYNAVIDGRETKDVVWWYPNPTLESGLIRGMLCFYPDKVDTWVDGKRIEKIGMPNIKKVVDEEDRKRQENNSKSCDC</sequence>
<evidence type="ECO:0000313" key="2">
    <source>
        <dbReference type="EMBL" id="KAJ8989415.1"/>
    </source>
</evidence>
<dbReference type="AlphaFoldDB" id="A0AAN6ISW2"/>
<dbReference type="Proteomes" id="UP001161757">
    <property type="component" value="Unassembled WGS sequence"/>
</dbReference>
<dbReference type="PANTHER" id="PTHR34310:SF9">
    <property type="entry name" value="BLR5716 PROTEIN"/>
    <property type="match status" value="1"/>
</dbReference>
<gene>
    <name evidence="2" type="ORF">HRR80_006651</name>
</gene>
<organism evidence="2 3">
    <name type="scientific">Exophiala dermatitidis</name>
    <name type="common">Black yeast-like fungus</name>
    <name type="synonym">Wangiella dermatitidis</name>
    <dbReference type="NCBI Taxonomy" id="5970"/>
    <lineage>
        <taxon>Eukaryota</taxon>
        <taxon>Fungi</taxon>
        <taxon>Dikarya</taxon>
        <taxon>Ascomycota</taxon>
        <taxon>Pezizomycotina</taxon>
        <taxon>Eurotiomycetes</taxon>
        <taxon>Chaetothyriomycetidae</taxon>
        <taxon>Chaetothyriales</taxon>
        <taxon>Herpotrichiellaceae</taxon>
        <taxon>Exophiala</taxon>
    </lineage>
</organism>
<dbReference type="Gene3D" id="2.170.150.40">
    <property type="entry name" value="Domain of unknown function (DUF427)"/>
    <property type="match status" value="1"/>
</dbReference>
<feature type="domain" description="DUF427" evidence="1">
    <location>
        <begin position="155"/>
        <end position="250"/>
    </location>
</feature>